<evidence type="ECO:0000256" key="3">
    <source>
        <dbReference type="ARBA" id="ARBA00022448"/>
    </source>
</evidence>
<dbReference type="InterPro" id="IPR004846">
    <property type="entry name" value="T2SS/T3SS_dom"/>
</dbReference>
<evidence type="ECO:0000313" key="14">
    <source>
        <dbReference type="Proteomes" id="UP001617669"/>
    </source>
</evidence>
<feature type="domain" description="Secretin/TonB short N-terminal" evidence="12">
    <location>
        <begin position="94"/>
        <end position="142"/>
    </location>
</feature>
<comment type="caution">
    <text evidence="13">The sequence shown here is derived from an EMBL/GenBank/DDBJ whole genome shotgun (WGS) entry which is preliminary data.</text>
</comment>
<feature type="region of interest" description="Disordered" evidence="10">
    <location>
        <begin position="28"/>
        <end position="67"/>
    </location>
</feature>
<dbReference type="InterPro" id="IPR011662">
    <property type="entry name" value="Secretin/TonB_short_N"/>
</dbReference>
<dbReference type="PROSITE" id="PS00875">
    <property type="entry name" value="T2SP_D"/>
    <property type="match status" value="1"/>
</dbReference>
<dbReference type="PROSITE" id="PS51257">
    <property type="entry name" value="PROKAR_LIPOPROTEIN"/>
    <property type="match status" value="1"/>
</dbReference>
<comment type="subcellular location">
    <subcellularLocation>
        <location evidence="1">Membrane</location>
    </subcellularLocation>
</comment>
<dbReference type="RefSeq" id="WP_400881782.1">
    <property type="nucleotide sequence ID" value="NZ_JBIWXY010000001.1"/>
</dbReference>
<keyword evidence="4 11" id="KW-0732">Signal</keyword>
<dbReference type="EMBL" id="JBIWXY010000001">
    <property type="protein sequence ID" value="MFJ5446468.1"/>
    <property type="molecule type" value="Genomic_DNA"/>
</dbReference>
<dbReference type="SMART" id="SM00965">
    <property type="entry name" value="STN"/>
    <property type="match status" value="1"/>
</dbReference>
<evidence type="ECO:0000313" key="13">
    <source>
        <dbReference type="EMBL" id="MFJ5446468.1"/>
    </source>
</evidence>
<dbReference type="InterPro" id="IPR011514">
    <property type="entry name" value="Secretin_N_2"/>
</dbReference>
<feature type="chain" id="PRO_5047149591" description="Type IV pilus biogenesis and competence protein PilQ" evidence="11">
    <location>
        <begin position="27"/>
        <end position="616"/>
    </location>
</feature>
<reference evidence="13 14" key="1">
    <citation type="submission" date="2024-11" db="EMBL/GenBank/DDBJ databases">
        <authorList>
            <person name="Kaparullina E.N."/>
            <person name="Delegan Y.A."/>
            <person name="Doronina N.V."/>
        </authorList>
    </citation>
    <scope>NUCLEOTIDE SEQUENCE [LARGE SCALE GENOMIC DNA]</scope>
    <source>
        <strain evidence="13 14">7sh_L</strain>
    </source>
</reference>
<dbReference type="Gene3D" id="3.55.50.30">
    <property type="match status" value="1"/>
</dbReference>
<keyword evidence="14" id="KW-1185">Reference proteome</keyword>
<keyword evidence="3" id="KW-0813">Transport</keyword>
<feature type="region of interest" description="Disordered" evidence="10">
    <location>
        <begin position="175"/>
        <end position="202"/>
    </location>
</feature>
<evidence type="ECO:0000256" key="9">
    <source>
        <dbReference type="ARBA" id="ARBA00025897"/>
    </source>
</evidence>
<feature type="signal peptide" evidence="11">
    <location>
        <begin position="1"/>
        <end position="26"/>
    </location>
</feature>
<evidence type="ECO:0000256" key="10">
    <source>
        <dbReference type="SAM" id="MobiDB-lite"/>
    </source>
</evidence>
<dbReference type="NCBIfam" id="TIGR02519">
    <property type="entry name" value="pilus_MshL"/>
    <property type="match status" value="1"/>
</dbReference>
<dbReference type="PANTHER" id="PTHR30332:SF24">
    <property type="entry name" value="SECRETIN GSPD-RELATED"/>
    <property type="match status" value="1"/>
</dbReference>
<evidence type="ECO:0000256" key="5">
    <source>
        <dbReference type="ARBA" id="ARBA00023136"/>
    </source>
</evidence>
<keyword evidence="6" id="KW-0998">Cell outer membrane</keyword>
<dbReference type="Pfam" id="PF00263">
    <property type="entry name" value="Secretin"/>
    <property type="match status" value="1"/>
</dbReference>
<dbReference type="PRINTS" id="PR00811">
    <property type="entry name" value="BCTERIALGSPD"/>
</dbReference>
<dbReference type="PANTHER" id="PTHR30332">
    <property type="entry name" value="PROBABLE GENERAL SECRETION PATHWAY PROTEIN D"/>
    <property type="match status" value="1"/>
</dbReference>
<protein>
    <recommendedName>
        <fullName evidence="2">Type IV pilus biogenesis and competence protein PilQ</fullName>
    </recommendedName>
</protein>
<evidence type="ECO:0000256" key="1">
    <source>
        <dbReference type="ARBA" id="ARBA00004370"/>
    </source>
</evidence>
<feature type="compositionally biased region" description="Low complexity" evidence="10">
    <location>
        <begin position="188"/>
        <end position="202"/>
    </location>
</feature>
<dbReference type="InterPro" id="IPR050810">
    <property type="entry name" value="Bact_Secretion_Sys_Channel"/>
</dbReference>
<dbReference type="Proteomes" id="UP001617669">
    <property type="component" value="Unassembled WGS sequence"/>
</dbReference>
<dbReference type="InterPro" id="IPR001775">
    <property type="entry name" value="GspD/PilQ"/>
</dbReference>
<evidence type="ECO:0000256" key="11">
    <source>
        <dbReference type="SAM" id="SignalP"/>
    </source>
</evidence>
<evidence type="ECO:0000256" key="6">
    <source>
        <dbReference type="ARBA" id="ARBA00023237"/>
    </source>
</evidence>
<keyword evidence="7" id="KW-0178">Competence</keyword>
<dbReference type="InterPro" id="IPR013358">
    <property type="entry name" value="Pilus_biogenesis_MshL"/>
</dbReference>
<evidence type="ECO:0000256" key="7">
    <source>
        <dbReference type="ARBA" id="ARBA00023287"/>
    </source>
</evidence>
<dbReference type="Pfam" id="PF07655">
    <property type="entry name" value="Secretin_N_2"/>
    <property type="match status" value="1"/>
</dbReference>
<evidence type="ECO:0000256" key="8">
    <source>
        <dbReference type="ARBA" id="ARBA00024678"/>
    </source>
</evidence>
<dbReference type="InterPro" id="IPR004845">
    <property type="entry name" value="T2SS_GspD_CS"/>
</dbReference>
<comment type="function">
    <text evidence="8">Required for type IV pilus biogenesis and competence. Could function as a pore for exit of the pilus but also as a channel for entry of heme and antimicrobial agents and uptake of transforming DNA.</text>
</comment>
<name>A0ABW8GM35_9PROT</name>
<sequence>MSGQLPKVASILILPCLLGLTSCAHQSTVSPSTGHIDETPSTKSIQPAEIPKPVKSSSYLPPPKPRAKEQTYSVVVNDVPVKEILFALARESKLNIDIHPAIQGRATLNAVDQTLPAILERLAKQVDLTYRVDGNVLSITPDMPVLRSYKVDYVNMSRDTTGFIGAAAEIASTGRSASTTSGAGGTSSSGASSSSGTGAANSSRTAVNSLATNHFWETLIQNLKDILAETDKEVIITRSGTAASQQAQAADVLAAENGDRTASQQTAARNMTQEREDARTEYKTLFAATVIASPETGIVSVRATHRQHEKVQEFLDKVMSSAKRQVLIEASIVEVTLNDTYQAGIDWTKLGNGFNMTNQLGLSTVLTPAGIAGTAGTTLPFSIGYSSDNSSVDFNLRLLQRFGDTKVLSSPKLMVLNNQTAVMKVVDNLVYFTIQSQVSQGVGQGSTNLQSVTTTPNTVPVGMVMSVTPQINDAGQVNINVRPTISRVLSYVDDPNPQLTLTNGTTTTRIESRIPQIQVREFESVLRVNSGDTAVLGGLMQDNIQQATDKVPGIAKVPLVGKLFTARSNFNVKTELVIFLRPVVVQNASLESEELNSYKQYLPAQQLQRLINESVN</sequence>
<evidence type="ECO:0000256" key="2">
    <source>
        <dbReference type="ARBA" id="ARBA00014124"/>
    </source>
</evidence>
<organism evidence="13 14">
    <name type="scientific">Methylobacillus methanolivorans</name>
    <dbReference type="NCBI Taxonomy" id="1848927"/>
    <lineage>
        <taxon>Bacteria</taxon>
        <taxon>Pseudomonadati</taxon>
        <taxon>Pseudomonadota</taxon>
        <taxon>Betaproteobacteria</taxon>
        <taxon>Nitrosomonadales</taxon>
        <taxon>Methylophilaceae</taxon>
        <taxon>Methylobacillus</taxon>
    </lineage>
</organism>
<evidence type="ECO:0000259" key="12">
    <source>
        <dbReference type="SMART" id="SM00965"/>
    </source>
</evidence>
<comment type="subunit">
    <text evidence="9">Homododecamer. Tetramer of trimer.</text>
</comment>
<proteinExistence type="predicted"/>
<gene>
    <name evidence="13" type="primary">mshL</name>
    <name evidence="13" type="ORF">ACIKP9_09530</name>
</gene>
<evidence type="ECO:0000256" key="4">
    <source>
        <dbReference type="ARBA" id="ARBA00022729"/>
    </source>
</evidence>
<keyword evidence="5" id="KW-0472">Membrane</keyword>
<accession>A0ABW8GM35</accession>